<keyword evidence="4" id="KW-1185">Reference proteome</keyword>
<dbReference type="AlphaFoldDB" id="A0A975HKP4"/>
<protein>
    <submittedName>
        <fullName evidence="3">Uncharacterized protein</fullName>
    </submittedName>
</protein>
<keyword evidence="2" id="KW-0812">Transmembrane</keyword>
<evidence type="ECO:0000313" key="3">
    <source>
        <dbReference type="EMBL" id="QTH71199.1"/>
    </source>
</evidence>
<proteinExistence type="predicted"/>
<evidence type="ECO:0000256" key="1">
    <source>
        <dbReference type="SAM" id="Coils"/>
    </source>
</evidence>
<feature type="transmembrane region" description="Helical" evidence="2">
    <location>
        <begin position="18"/>
        <end position="37"/>
    </location>
</feature>
<keyword evidence="2" id="KW-0472">Membrane</keyword>
<dbReference type="KEGG" id="pxi:J5O05_15565"/>
<organism evidence="3 4">
    <name type="scientific">Pseudoalteromonas xiamenensis</name>
    <dbReference type="NCBI Taxonomy" id="882626"/>
    <lineage>
        <taxon>Bacteria</taxon>
        <taxon>Pseudomonadati</taxon>
        <taxon>Pseudomonadota</taxon>
        <taxon>Gammaproteobacteria</taxon>
        <taxon>Alteromonadales</taxon>
        <taxon>Pseudoalteromonadaceae</taxon>
        <taxon>Pseudoalteromonas</taxon>
    </lineage>
</organism>
<dbReference type="Proteomes" id="UP000664904">
    <property type="component" value="Chromosome"/>
</dbReference>
<evidence type="ECO:0000256" key="2">
    <source>
        <dbReference type="SAM" id="Phobius"/>
    </source>
</evidence>
<evidence type="ECO:0000313" key="4">
    <source>
        <dbReference type="Proteomes" id="UP000664904"/>
    </source>
</evidence>
<name>A0A975HKP4_9GAMM</name>
<keyword evidence="2" id="KW-1133">Transmembrane helix</keyword>
<dbReference type="RefSeq" id="WP_208842840.1">
    <property type="nucleotide sequence ID" value="NZ_CP072133.1"/>
</dbReference>
<dbReference type="EMBL" id="CP072133">
    <property type="protein sequence ID" value="QTH71199.1"/>
    <property type="molecule type" value="Genomic_DNA"/>
</dbReference>
<keyword evidence="1" id="KW-0175">Coiled coil</keyword>
<gene>
    <name evidence="3" type="ORF">J5O05_15565</name>
</gene>
<reference evidence="3" key="1">
    <citation type="submission" date="2021-03" db="EMBL/GenBank/DDBJ databases">
        <title>Complete Genome of Pseudoalteromonas xiamenensis STKMTI.2, a new potential marine bacterium producing anti-Vibrio compounds.</title>
        <authorList>
            <person name="Handayani D.P."/>
            <person name="Isnansetyo A."/>
            <person name="Istiqomah I."/>
            <person name="Jumina J."/>
        </authorList>
    </citation>
    <scope>NUCLEOTIDE SEQUENCE</scope>
    <source>
        <strain evidence="3">STKMTI.2</strain>
    </source>
</reference>
<sequence length="302" mass="34296">MERDSNSETVQPIWMRPAWLTAIATIITVVLSVPNVIGDYFSKQQDIEIAKTKNRGELLAQEFSIIEKTQQKDGEERVFFLNYLSRVLDDPEGKKWAAEASISLRKALDRKNELENEKKEILEQLSALALSKQEVEEKTSTDYLALANEYKQKEANLKKEIREKNEQINVIKKNNDLTIREYENKVKYVVVVNLESDKSRHLLVGRWFGFDKSAQRYESFSLACQSSICMGIIEANASRGITSSIRFKSNLGVSSSSINVFSTKVVNRYGDTSIPNLVSINCADNVDELHCALIDLAQLMDD</sequence>
<accession>A0A975HKP4</accession>
<feature type="coiled-coil region" evidence="1">
    <location>
        <begin position="97"/>
        <end position="174"/>
    </location>
</feature>